<gene>
    <name evidence="1" type="ORF">N7492_000406</name>
</gene>
<dbReference type="Gene3D" id="3.40.50.720">
    <property type="entry name" value="NAD(P)-binding Rossmann-like Domain"/>
    <property type="match status" value="1"/>
</dbReference>
<organism evidence="1 2">
    <name type="scientific">Penicillium capsulatum</name>
    <dbReference type="NCBI Taxonomy" id="69766"/>
    <lineage>
        <taxon>Eukaryota</taxon>
        <taxon>Fungi</taxon>
        <taxon>Dikarya</taxon>
        <taxon>Ascomycota</taxon>
        <taxon>Pezizomycotina</taxon>
        <taxon>Eurotiomycetes</taxon>
        <taxon>Eurotiomycetidae</taxon>
        <taxon>Eurotiales</taxon>
        <taxon>Aspergillaceae</taxon>
        <taxon>Penicillium</taxon>
    </lineage>
</organism>
<comment type="caution">
    <text evidence="1">The sequence shown here is derived from an EMBL/GenBank/DDBJ whole genome shotgun (WGS) entry which is preliminary data.</text>
</comment>
<evidence type="ECO:0008006" key="3">
    <source>
        <dbReference type="Google" id="ProtNLM"/>
    </source>
</evidence>
<reference evidence="1" key="2">
    <citation type="journal article" date="2023" name="IMA Fungus">
        <title>Comparative genomic study of the Penicillium genus elucidates a diverse pangenome and 15 lateral gene transfer events.</title>
        <authorList>
            <person name="Petersen C."/>
            <person name="Sorensen T."/>
            <person name="Nielsen M.R."/>
            <person name="Sondergaard T.E."/>
            <person name="Sorensen J.L."/>
            <person name="Fitzpatrick D.A."/>
            <person name="Frisvad J.C."/>
            <person name="Nielsen K.L."/>
        </authorList>
    </citation>
    <scope>NUCLEOTIDE SEQUENCE</scope>
    <source>
        <strain evidence="1">IBT 21917</strain>
    </source>
</reference>
<dbReference type="AlphaFoldDB" id="A0A9W9ITG7"/>
<dbReference type="Proteomes" id="UP001146351">
    <property type="component" value="Unassembled WGS sequence"/>
</dbReference>
<protein>
    <recommendedName>
        <fullName evidence="3">NAD(P)-binding domain-containing protein</fullName>
    </recommendedName>
</protein>
<proteinExistence type="predicted"/>
<name>A0A9W9ITG7_9EURO</name>
<dbReference type="PANTHER" id="PTHR14097">
    <property type="entry name" value="OXIDOREDUCTASE HTATIP2"/>
    <property type="match status" value="1"/>
</dbReference>
<reference evidence="1" key="1">
    <citation type="submission" date="2022-11" db="EMBL/GenBank/DDBJ databases">
        <authorList>
            <person name="Petersen C."/>
        </authorList>
    </citation>
    <scope>NUCLEOTIDE SEQUENCE</scope>
    <source>
        <strain evidence="1">IBT 21917</strain>
    </source>
</reference>
<sequence length="233" mass="25851">MKIILTGSTGGIGLEVLRQCLDHPEITSIVVLSRRDVPEAFSTNPKVHVIIMTNFNVYSEEVLQQLMGAKACIWALGGPAFRYPDYTTAKTVNVDYVDNAATTFARSLSPHLEDGHKFHFIYVSGHSAVRDQAQKLWMFEDSRKIKGLAENKLIAVENNHPERFASYLFRPGSVIPPGIPWRIAGALTRPIQDTVGVEALAATMINVAIQGWNTHVIEHDTLRSKGEDLLRSS</sequence>
<evidence type="ECO:0000313" key="2">
    <source>
        <dbReference type="Proteomes" id="UP001146351"/>
    </source>
</evidence>
<dbReference type="SUPFAM" id="SSF51735">
    <property type="entry name" value="NAD(P)-binding Rossmann-fold domains"/>
    <property type="match status" value="1"/>
</dbReference>
<dbReference type="PANTHER" id="PTHR14097:SF9">
    <property type="entry name" value="EPIMERASE, PUTATIVE (AFU_ORTHOLOGUE AFUA_8G07320)-RELATED"/>
    <property type="match status" value="1"/>
</dbReference>
<accession>A0A9W9ITG7</accession>
<keyword evidence="2" id="KW-1185">Reference proteome</keyword>
<dbReference type="InterPro" id="IPR036291">
    <property type="entry name" value="NAD(P)-bd_dom_sf"/>
</dbReference>
<evidence type="ECO:0000313" key="1">
    <source>
        <dbReference type="EMBL" id="KAJ5182790.1"/>
    </source>
</evidence>
<dbReference type="OrthoDB" id="3535423at2759"/>
<dbReference type="EMBL" id="JAPQKO010000001">
    <property type="protein sequence ID" value="KAJ5182790.1"/>
    <property type="molecule type" value="Genomic_DNA"/>
</dbReference>